<evidence type="ECO:0000313" key="3">
    <source>
        <dbReference type="Proteomes" id="UP000184304"/>
    </source>
</evidence>
<dbReference type="EMBL" id="KV878187">
    <property type="protein sequence ID" value="OJI86600.1"/>
    <property type="molecule type" value="Genomic_DNA"/>
</dbReference>
<keyword evidence="1" id="KW-0472">Membrane</keyword>
<organism evidence="2 3">
    <name type="scientific">Aspergillus tubingensis (strain CBS 134.48)</name>
    <dbReference type="NCBI Taxonomy" id="767770"/>
    <lineage>
        <taxon>Eukaryota</taxon>
        <taxon>Fungi</taxon>
        <taxon>Dikarya</taxon>
        <taxon>Ascomycota</taxon>
        <taxon>Pezizomycotina</taxon>
        <taxon>Eurotiomycetes</taxon>
        <taxon>Eurotiomycetidae</taxon>
        <taxon>Eurotiales</taxon>
        <taxon>Aspergillaceae</taxon>
        <taxon>Aspergillus</taxon>
        <taxon>Aspergillus subgen. Circumdati</taxon>
    </lineage>
</organism>
<keyword evidence="1" id="KW-1133">Transmembrane helix</keyword>
<evidence type="ECO:0000313" key="2">
    <source>
        <dbReference type="EMBL" id="OJI86600.1"/>
    </source>
</evidence>
<sequence length="119" mass="13670">MLRHDTRPPEAHIGSRAFTWRVPHARIVIPHRMMMSRAIGATIRIPYRVINILPPFLTGTRSCLFISTGVPAMTISLASLVLIVPRRLRPDYLRYSLLIPETDAWGVVFLIKVFQKRCH</sequence>
<reference evidence="3" key="1">
    <citation type="journal article" date="2017" name="Genome Biol.">
        <title>Comparative genomics reveals high biological diversity and specific adaptations in the industrially and medically important fungal genus Aspergillus.</title>
        <authorList>
            <person name="de Vries R.P."/>
            <person name="Riley R."/>
            <person name="Wiebenga A."/>
            <person name="Aguilar-Osorio G."/>
            <person name="Amillis S."/>
            <person name="Uchima C.A."/>
            <person name="Anderluh G."/>
            <person name="Asadollahi M."/>
            <person name="Askin M."/>
            <person name="Barry K."/>
            <person name="Battaglia E."/>
            <person name="Bayram O."/>
            <person name="Benocci T."/>
            <person name="Braus-Stromeyer S.A."/>
            <person name="Caldana C."/>
            <person name="Canovas D."/>
            <person name="Cerqueira G.C."/>
            <person name="Chen F."/>
            <person name="Chen W."/>
            <person name="Choi C."/>
            <person name="Clum A."/>
            <person name="Dos Santos R.A."/>
            <person name="Damasio A.R."/>
            <person name="Diallinas G."/>
            <person name="Emri T."/>
            <person name="Fekete E."/>
            <person name="Flipphi M."/>
            <person name="Freyberg S."/>
            <person name="Gallo A."/>
            <person name="Gournas C."/>
            <person name="Habgood R."/>
            <person name="Hainaut M."/>
            <person name="Harispe M.L."/>
            <person name="Henrissat B."/>
            <person name="Hilden K.S."/>
            <person name="Hope R."/>
            <person name="Hossain A."/>
            <person name="Karabika E."/>
            <person name="Karaffa L."/>
            <person name="Karanyi Z."/>
            <person name="Krasevec N."/>
            <person name="Kuo A."/>
            <person name="Kusch H."/>
            <person name="LaButti K."/>
            <person name="Lagendijk E.L."/>
            <person name="Lapidus A."/>
            <person name="Levasseur A."/>
            <person name="Lindquist E."/>
            <person name="Lipzen A."/>
            <person name="Logrieco A.F."/>
            <person name="MacCabe A."/>
            <person name="Maekelae M.R."/>
            <person name="Malavazi I."/>
            <person name="Melin P."/>
            <person name="Meyer V."/>
            <person name="Mielnichuk N."/>
            <person name="Miskei M."/>
            <person name="Molnar A.P."/>
            <person name="Mule G."/>
            <person name="Ngan C.Y."/>
            <person name="Orejas M."/>
            <person name="Orosz E."/>
            <person name="Ouedraogo J.P."/>
            <person name="Overkamp K.M."/>
            <person name="Park H.-S."/>
            <person name="Perrone G."/>
            <person name="Piumi F."/>
            <person name="Punt P.J."/>
            <person name="Ram A.F."/>
            <person name="Ramon A."/>
            <person name="Rauscher S."/>
            <person name="Record E."/>
            <person name="Riano-Pachon D.M."/>
            <person name="Robert V."/>
            <person name="Roehrig J."/>
            <person name="Ruller R."/>
            <person name="Salamov A."/>
            <person name="Salih N.S."/>
            <person name="Samson R.A."/>
            <person name="Sandor E."/>
            <person name="Sanguinetti M."/>
            <person name="Schuetze T."/>
            <person name="Sepcic K."/>
            <person name="Shelest E."/>
            <person name="Sherlock G."/>
            <person name="Sophianopoulou V."/>
            <person name="Squina F.M."/>
            <person name="Sun H."/>
            <person name="Susca A."/>
            <person name="Todd R.B."/>
            <person name="Tsang A."/>
            <person name="Unkles S.E."/>
            <person name="van de Wiele N."/>
            <person name="van Rossen-Uffink D."/>
            <person name="Oliveira J.V."/>
            <person name="Vesth T.C."/>
            <person name="Visser J."/>
            <person name="Yu J.-H."/>
            <person name="Zhou M."/>
            <person name="Andersen M.R."/>
            <person name="Archer D.B."/>
            <person name="Baker S.E."/>
            <person name="Benoit I."/>
            <person name="Brakhage A.A."/>
            <person name="Braus G.H."/>
            <person name="Fischer R."/>
            <person name="Frisvad J.C."/>
            <person name="Goldman G.H."/>
            <person name="Houbraken J."/>
            <person name="Oakley B."/>
            <person name="Pocsi I."/>
            <person name="Scazzocchio C."/>
            <person name="Seiboth B."/>
            <person name="vanKuyk P.A."/>
            <person name="Wortman J."/>
            <person name="Dyer P.S."/>
            <person name="Grigoriev I.V."/>
        </authorList>
    </citation>
    <scope>NUCLEOTIDE SEQUENCE [LARGE SCALE GENOMIC DNA]</scope>
    <source>
        <strain evidence="3">CBS 134.48</strain>
    </source>
</reference>
<keyword evidence="3" id="KW-1185">Reference proteome</keyword>
<proteinExistence type="predicted"/>
<dbReference type="VEuPathDB" id="FungiDB:ASPTUDRAFT_480498"/>
<dbReference type="AlphaFoldDB" id="A0A1L9NBE3"/>
<gene>
    <name evidence="2" type="ORF">ASPTUDRAFT_480498</name>
</gene>
<protein>
    <submittedName>
        <fullName evidence="2">Uncharacterized protein</fullName>
    </submittedName>
</protein>
<keyword evidence="1" id="KW-0812">Transmembrane</keyword>
<name>A0A1L9NBE3_ASPTC</name>
<evidence type="ECO:0000256" key="1">
    <source>
        <dbReference type="SAM" id="Phobius"/>
    </source>
</evidence>
<feature type="transmembrane region" description="Helical" evidence="1">
    <location>
        <begin position="64"/>
        <end position="84"/>
    </location>
</feature>
<accession>A0A1L9NBE3</accession>
<dbReference type="Proteomes" id="UP000184304">
    <property type="component" value="Unassembled WGS sequence"/>
</dbReference>